<comment type="caution">
    <text evidence="1">The sequence shown here is derived from an EMBL/GenBank/DDBJ whole genome shotgun (WGS) entry which is preliminary data.</text>
</comment>
<gene>
    <name evidence="1" type="ORF">Pen02_23380</name>
</gene>
<sequence length="317" mass="34719">MRNTTLAGQMRTAATALLDALPGPARPQAVRPFADEGGRRWIEYRPLPRPGACLADLDRTGRKATHRLLATALSPHAYAQAATIMALEEVLDRQEDWRRGRHSDDYRIVVFGDPARDDLWCWRFEGHHLSVTMTVAGDRVSPAPLFLGANPATVSYAGRPVSRPLAPEEDLARALLDAIGPDGRGTAIVADEAPADIRSGTRARFDSRIEPPGLRAGTLGPTGRALLDQLVALYLDRLPPELAAQEAARVGRGDLWFAWEGPTRPGGRHYYRIQGEDLLVEYDNTSEDGNHAHTVLRRPYGDFGADLLAEHLAADHP</sequence>
<dbReference type="PANTHER" id="PTHR37489:SF1">
    <property type="entry name" value="DUF3500 DOMAIN-CONTAINING PROTEIN"/>
    <property type="match status" value="1"/>
</dbReference>
<dbReference type="InterPro" id="IPR021889">
    <property type="entry name" value="DUF3500"/>
</dbReference>
<protein>
    <recommendedName>
        <fullName evidence="3">DUF3500 domain-containing protein</fullName>
    </recommendedName>
</protein>
<proteinExistence type="predicted"/>
<dbReference type="EMBL" id="BONW01000010">
    <property type="protein sequence ID" value="GIG87402.1"/>
    <property type="molecule type" value="Genomic_DNA"/>
</dbReference>
<evidence type="ECO:0000313" key="2">
    <source>
        <dbReference type="Proteomes" id="UP000646749"/>
    </source>
</evidence>
<reference evidence="1 2" key="1">
    <citation type="submission" date="2021-01" db="EMBL/GenBank/DDBJ databases">
        <title>Whole genome shotgun sequence of Plantactinospora endophytica NBRC 110450.</title>
        <authorList>
            <person name="Komaki H."/>
            <person name="Tamura T."/>
        </authorList>
    </citation>
    <scope>NUCLEOTIDE SEQUENCE [LARGE SCALE GENOMIC DNA]</scope>
    <source>
        <strain evidence="1 2">NBRC 110450</strain>
    </source>
</reference>
<dbReference type="RefSeq" id="WP_203865977.1">
    <property type="nucleotide sequence ID" value="NZ_BONW01000010.1"/>
</dbReference>
<evidence type="ECO:0000313" key="1">
    <source>
        <dbReference type="EMBL" id="GIG87402.1"/>
    </source>
</evidence>
<keyword evidence="2" id="KW-1185">Reference proteome</keyword>
<evidence type="ECO:0008006" key="3">
    <source>
        <dbReference type="Google" id="ProtNLM"/>
    </source>
</evidence>
<accession>A0ABQ4DY83</accession>
<name>A0ABQ4DY83_9ACTN</name>
<dbReference type="Pfam" id="PF12006">
    <property type="entry name" value="DUF3500"/>
    <property type="match status" value="1"/>
</dbReference>
<dbReference type="Proteomes" id="UP000646749">
    <property type="component" value="Unassembled WGS sequence"/>
</dbReference>
<dbReference type="PANTHER" id="PTHR37489">
    <property type="entry name" value="DUF3500 DOMAIN-CONTAINING PROTEIN"/>
    <property type="match status" value="1"/>
</dbReference>
<organism evidence="1 2">
    <name type="scientific">Plantactinospora endophytica</name>
    <dbReference type="NCBI Taxonomy" id="673535"/>
    <lineage>
        <taxon>Bacteria</taxon>
        <taxon>Bacillati</taxon>
        <taxon>Actinomycetota</taxon>
        <taxon>Actinomycetes</taxon>
        <taxon>Micromonosporales</taxon>
        <taxon>Micromonosporaceae</taxon>
        <taxon>Plantactinospora</taxon>
    </lineage>
</organism>